<comment type="caution">
    <text evidence="3">The sequence shown here is derived from an EMBL/GenBank/DDBJ whole genome shotgun (WGS) entry which is preliminary data.</text>
</comment>
<dbReference type="PROSITE" id="PS50110">
    <property type="entry name" value="RESPONSE_REGULATORY"/>
    <property type="match status" value="1"/>
</dbReference>
<proteinExistence type="predicted"/>
<keyword evidence="4" id="KW-1185">Reference proteome</keyword>
<protein>
    <recommendedName>
        <fullName evidence="2">Response regulatory domain-containing protein</fullName>
    </recommendedName>
</protein>
<evidence type="ECO:0000313" key="4">
    <source>
        <dbReference type="Proteomes" id="UP000197535"/>
    </source>
</evidence>
<dbReference type="EMBL" id="LSTO01000001">
    <property type="protein sequence ID" value="OWW20934.1"/>
    <property type="molecule type" value="Genomic_DNA"/>
</dbReference>
<name>A0A254TEA2_9BURK</name>
<feature type="domain" description="Response regulatory" evidence="2">
    <location>
        <begin position="1"/>
        <end position="80"/>
    </location>
</feature>
<feature type="modified residue" description="4-aspartylphosphate" evidence="1">
    <location>
        <position position="15"/>
    </location>
</feature>
<evidence type="ECO:0000256" key="1">
    <source>
        <dbReference type="PROSITE-ProRule" id="PRU00169"/>
    </source>
</evidence>
<evidence type="ECO:0000259" key="2">
    <source>
        <dbReference type="PROSITE" id="PS50110"/>
    </source>
</evidence>
<dbReference type="GO" id="GO:0000160">
    <property type="term" value="P:phosphorelay signal transduction system"/>
    <property type="evidence" value="ECO:0007669"/>
    <property type="project" value="InterPro"/>
</dbReference>
<dbReference type="InterPro" id="IPR011006">
    <property type="entry name" value="CheY-like_superfamily"/>
</dbReference>
<evidence type="ECO:0000313" key="3">
    <source>
        <dbReference type="EMBL" id="OWW20934.1"/>
    </source>
</evidence>
<dbReference type="SUPFAM" id="SSF52172">
    <property type="entry name" value="CheY-like"/>
    <property type="match status" value="1"/>
</dbReference>
<reference evidence="3 4" key="1">
    <citation type="submission" date="2016-02" db="EMBL/GenBank/DDBJ databases">
        <authorList>
            <person name="Wen L."/>
            <person name="He K."/>
            <person name="Yang H."/>
        </authorList>
    </citation>
    <scope>NUCLEOTIDE SEQUENCE [LARGE SCALE GENOMIC DNA]</scope>
    <source>
        <strain evidence="3 4">TSA40</strain>
    </source>
</reference>
<dbReference type="Gene3D" id="3.40.50.2300">
    <property type="match status" value="1"/>
</dbReference>
<dbReference type="AlphaFoldDB" id="A0A254TEA2"/>
<dbReference type="InterPro" id="IPR001789">
    <property type="entry name" value="Sig_transdc_resp-reg_receiver"/>
</dbReference>
<sequence>MAAMVKLHPQLVCIDLGGTDEAAFEKLATIRAGLPKAVVFLVSGQFDAATVQAAAERGVHGFIVKPFNAVNVLTSIRKTIIKLARQHSTL</sequence>
<dbReference type="Proteomes" id="UP000197535">
    <property type="component" value="Unassembled WGS sequence"/>
</dbReference>
<accession>A0A254TEA2</accession>
<keyword evidence="1" id="KW-0597">Phosphoprotein</keyword>
<gene>
    <name evidence="3" type="ORF">AYR66_17130</name>
</gene>
<organism evidence="3 4">
    <name type="scientific">Noviherbaspirillum denitrificans</name>
    <dbReference type="NCBI Taxonomy" id="1968433"/>
    <lineage>
        <taxon>Bacteria</taxon>
        <taxon>Pseudomonadati</taxon>
        <taxon>Pseudomonadota</taxon>
        <taxon>Betaproteobacteria</taxon>
        <taxon>Burkholderiales</taxon>
        <taxon>Oxalobacteraceae</taxon>
        <taxon>Noviherbaspirillum</taxon>
    </lineage>
</organism>